<sequence>MVVQTLLERGANVHAQGGRTSNTLLLKQEVEINREQAHKIRVLRLEDMYFVMEGVGAY</sequence>
<gene>
    <name evidence="1" type="ORF">Asppvi_007097</name>
</gene>
<organism evidence="1 2">
    <name type="scientific">Aspergillus pseudoviridinutans</name>
    <dbReference type="NCBI Taxonomy" id="1517512"/>
    <lineage>
        <taxon>Eukaryota</taxon>
        <taxon>Fungi</taxon>
        <taxon>Dikarya</taxon>
        <taxon>Ascomycota</taxon>
        <taxon>Pezizomycotina</taxon>
        <taxon>Eurotiomycetes</taxon>
        <taxon>Eurotiomycetidae</taxon>
        <taxon>Eurotiales</taxon>
        <taxon>Aspergillaceae</taxon>
        <taxon>Aspergillus</taxon>
        <taxon>Aspergillus subgen. Fumigati</taxon>
    </lineage>
</organism>
<dbReference type="EMBL" id="BHVY01000005">
    <property type="protein sequence ID" value="GIJ88179.1"/>
    <property type="molecule type" value="Genomic_DNA"/>
</dbReference>
<accession>A0A9P3EU77</accession>
<reference evidence="1 2" key="1">
    <citation type="submission" date="2018-10" db="EMBL/GenBank/DDBJ databases">
        <title>Pan-genome distribution and transcriptional activeness of fungal secondary metabolism genes in Aspergillus section Fumigati.</title>
        <authorList>
            <person name="Takahashi H."/>
            <person name="Umemura M."/>
            <person name="Ninomiya A."/>
            <person name="Kusuya Y."/>
            <person name="Urayama S."/>
            <person name="Shimizu M."/>
            <person name="Watanabe A."/>
            <person name="Kamei K."/>
            <person name="Yaguchi T."/>
            <person name="Hagiwara D."/>
        </authorList>
    </citation>
    <scope>NUCLEOTIDE SEQUENCE [LARGE SCALE GENOMIC DNA]</scope>
    <source>
        <strain evidence="1 2">IFM 55266</strain>
    </source>
</reference>
<dbReference type="RefSeq" id="XP_043158925.1">
    <property type="nucleotide sequence ID" value="XM_043302990.1"/>
</dbReference>
<keyword evidence="2" id="KW-1185">Reference proteome</keyword>
<dbReference type="Proteomes" id="UP001043456">
    <property type="component" value="Unassembled WGS sequence"/>
</dbReference>
<protein>
    <submittedName>
        <fullName evidence="1">Uncharacterized protein</fullName>
    </submittedName>
</protein>
<evidence type="ECO:0000313" key="1">
    <source>
        <dbReference type="EMBL" id="GIJ88179.1"/>
    </source>
</evidence>
<evidence type="ECO:0000313" key="2">
    <source>
        <dbReference type="Proteomes" id="UP001043456"/>
    </source>
</evidence>
<dbReference type="AlphaFoldDB" id="A0A9P3EU77"/>
<comment type="caution">
    <text evidence="1">The sequence shown here is derived from an EMBL/GenBank/DDBJ whole genome shotgun (WGS) entry which is preliminary data.</text>
</comment>
<name>A0A9P3EU77_9EURO</name>
<dbReference type="OrthoDB" id="4772757at2759"/>
<proteinExistence type="predicted"/>
<dbReference type="GeneID" id="67005707"/>